<protein>
    <submittedName>
        <fullName evidence="1">Molybdopterin molybdotransferase</fullName>
    </submittedName>
</protein>
<evidence type="ECO:0000313" key="1">
    <source>
        <dbReference type="WBParaSite" id="SSLN_0000164001-mRNA-1"/>
    </source>
</evidence>
<dbReference type="WBParaSite" id="SSLN_0000164001-mRNA-1">
    <property type="protein sequence ID" value="SSLN_0000164001-mRNA-1"/>
    <property type="gene ID" value="SSLN_0000164001"/>
</dbReference>
<proteinExistence type="predicted"/>
<accession>A0A183SBI2</accession>
<organism evidence="1">
    <name type="scientific">Schistocephalus solidus</name>
    <name type="common">Tapeworm</name>
    <dbReference type="NCBI Taxonomy" id="70667"/>
    <lineage>
        <taxon>Eukaryota</taxon>
        <taxon>Metazoa</taxon>
        <taxon>Spiralia</taxon>
        <taxon>Lophotrochozoa</taxon>
        <taxon>Platyhelminthes</taxon>
        <taxon>Cestoda</taxon>
        <taxon>Eucestoda</taxon>
        <taxon>Diphyllobothriidea</taxon>
        <taxon>Diphyllobothriidae</taxon>
        <taxon>Schistocephalus</taxon>
    </lineage>
</organism>
<name>A0A183SBI2_SCHSO</name>
<dbReference type="AlphaFoldDB" id="A0A183SBI2"/>
<sequence length="139" mass="15197">LHGEKRAVFSSPVHFDRARVSADDYHAAENGGVPGKGDCLIIQGLLASPANNPKERIDANLEQLQELIHGMLQPSEGIIALKPFRLGSHLIVTPQTRPRPLKVVFVGNLKAKSILSSLFPMKHSHKGEFISQITPPPKE</sequence>
<reference evidence="1" key="1">
    <citation type="submission" date="2016-06" db="UniProtKB">
        <authorList>
            <consortium name="WormBaseParasite"/>
        </authorList>
    </citation>
    <scope>IDENTIFICATION</scope>
</reference>